<comment type="caution">
    <text evidence="5">The sequence shown here is derived from an EMBL/GenBank/DDBJ whole genome shotgun (WGS) entry which is preliminary data.</text>
</comment>
<dbReference type="PANTHER" id="PTHR33481:SF1">
    <property type="entry name" value="ENDONUCLEASE_EXONUCLEASE_PHOSPHATASE DOMAIN-CONTAINING PROTEIN-RELATED"/>
    <property type="match status" value="1"/>
</dbReference>
<evidence type="ECO:0000256" key="3">
    <source>
        <dbReference type="SAM" id="MobiDB-lite"/>
    </source>
</evidence>
<dbReference type="InterPro" id="IPR043502">
    <property type="entry name" value="DNA/RNA_pol_sf"/>
</dbReference>
<dbReference type="EMBL" id="CABFJX010000418">
    <property type="protein sequence ID" value="VTT83251.1"/>
    <property type="molecule type" value="Genomic_DNA"/>
</dbReference>
<evidence type="ECO:0000259" key="4">
    <source>
        <dbReference type="PROSITE" id="PS50878"/>
    </source>
</evidence>
<proteinExistence type="predicted"/>
<sequence>MGKSQRRKKRLKEEEFLARHQLIIDQANFKGSLDRLNLFQAYQRDGRNGGTADIICGSDPSPRTPFRSTRDYHFSISPSRALVESDNPDDPNRERKKPGKKKDCDDDKEPVRFSRVFFFVHKSIPRNRWNVEYHEGPNKDMLATLHLTTADGPIAIHSVYNVNQDDVKIDIELLAEQTTREPRNIVMGDFNLHNILWSGPSLMNSSRDTPAGRLLAHEMITKANMALLTKQGTITYTRGKGDDDEHASCIDLTFVSDCLRSQVTHWGVFSDSPWDASDHRPIRTVLEITPYRDDTEKFQHNKVKPAVFAAAIREDSSRVREMPLEDENDVKEYIPALLNLISSASTRTTPTCLVNPPPRRKPMDPHLRQLLLGGGVGSNVPASELDFKPPPKKPTPWRERVQQAGESQEAFWFQTKLARQMAQDRIVKCMPPLADDNGVATFFSEEEKQDRIRCKTWTRTSDLDHPVEIPFPTLNDTVKMNRKLRRFIEKHLTDKDIEILIRKLHNRKAPGHDLICIEQLKMAYKELAPLIARLFNALLKLGIFPAEFKTAITAILPKSGKDRYDAVNSWRPIALLSVLGKLYERILAERLKKFVMDYDILPETQYGAPGKCTTHAIQSMIGIIHKAWSRKLSKKFKKRWKFIKEKVTMMGLDVSGAYNCVDPALLLQMLADLGVPESFLRIMHSYFSYRVVILTLPQSTSKAFYMLIGIPQGSPLSPLLFLIFTAPILRQINDDREKLGKDRIRIFSFCYVDDTYLIAVSNSYEKNCIGLKIFHDEIIKWASSVGLTFSPQKYTVMHFRAPNDPDPPCELLPDIEGLKDNPEALKQDKLKVLGVVLDPALTFAEHISNLEKKANNTIRHFRMLSGPTWGIRLSQTRSFYMSKIRPIISYGCAAWFLHCPGRRIPWSLKPRQIQRLVKLQYKCLLLISGGIRATCGDMILKDINIEGIREFLGRMSMSSRARALKARKNDAWFEKPLKIPKDLNYNVTAYQILDEEAYKLTGRSAKYFRKRQKGTDEAALKAWKIPAKRNDAVKNQAKWEAETKCASSWITYRRKRTARVRTTHRPAAVEEKRGRVSLSYYKGLTRPQSTLALQLRTERIGLNGYLSSIKATRDEKVPGTEDVIRHPIKPACTCGHHTQTVYHMFMHCSDLHSARLRLIERIGALNWKTLLTTHLKFAVDWAMAYFNLGQFKIAKADSMFYIPNEGVSSPNHLIIPVLSLTTILNQQSQPNSFSMCATPRLRYFDFASQRQILTLTEPSQNPAITPHSSAVAYFPSSRHRDGGYDRFLYLSIPSSSTLPFAIVAHTTMAPKALTNLPSEIRQQIFRECLQVDGGYVFDVQTDKLTNADGTAIDLSLLYTCRSIANDTRAMPLAVNTIQFSTVFRQDWCNLAGCFALAATTHYVLEQDFVFHLAKFITPEMFTELESICPGFQQLLEFELVEHNRWIHENNDPGYYFQTVKFRPAVCSMVRQFMKVVDMFKINGMSFHRPFRLLHTEANANNGSGSSDRRRQKWVQGEVREATSYCLKLISETQPDEFKKYVYKSLPHWIGVRPADDFIHLRFNLWDIPSQERVAHMMELFEIGPFVWELPATWYYTPRSFYDQVVKGAPQDRRSPEFEKPDNLLEHFTSRCREKLRFSATAAAIRFIQRLTISQRKQMRSIVLHEDLPSVNLPSRHTQGLIPFLKENHMLRIERRASVFGCVTSQRPHSIIAYMDSDEDIPLPTEIANREFEASIYYWLLDAFAVADSGVSTNCFTFVLEAGQHRDYCADLFQKVIQTEISKSKAWKICLDTGLLASLRQSTRDRNATRFAKDPRFEKLIDQLANQTSNLWCDFNPGAPLDVDALVEDVKVKHGEAISDKWVSKSDFDVIPLPYDLYHDTMVAPNFEFQTRQEYIESRGVNDNAEDS</sequence>
<feature type="domain" description="Reverse transcriptase" evidence="4">
    <location>
        <begin position="537"/>
        <end position="837"/>
    </location>
</feature>
<feature type="region of interest" description="Disordered" evidence="3">
    <location>
        <begin position="49"/>
        <end position="68"/>
    </location>
</feature>
<dbReference type="SUPFAM" id="SSF56219">
    <property type="entry name" value="DNase I-like"/>
    <property type="match status" value="1"/>
</dbReference>
<dbReference type="CDD" id="cd01650">
    <property type="entry name" value="RT_nLTR_like"/>
    <property type="match status" value="1"/>
</dbReference>
<dbReference type="PROSITE" id="PS50878">
    <property type="entry name" value="RT_POL"/>
    <property type="match status" value="1"/>
</dbReference>
<evidence type="ECO:0000313" key="5">
    <source>
        <dbReference type="EMBL" id="VTT83251.1"/>
    </source>
</evidence>
<evidence type="ECO:0000313" key="6">
    <source>
        <dbReference type="Proteomes" id="UP000760494"/>
    </source>
</evidence>
<evidence type="ECO:0000256" key="2">
    <source>
        <dbReference type="ARBA" id="ARBA00023128"/>
    </source>
</evidence>
<dbReference type="GO" id="GO:0005739">
    <property type="term" value="C:mitochondrion"/>
    <property type="evidence" value="ECO:0007669"/>
    <property type="project" value="UniProtKB-SubCell"/>
</dbReference>
<dbReference type="PANTHER" id="PTHR33481">
    <property type="entry name" value="REVERSE TRANSCRIPTASE"/>
    <property type="match status" value="1"/>
</dbReference>
<dbReference type="Gene3D" id="3.60.10.10">
    <property type="entry name" value="Endonuclease/exonuclease/phosphatase"/>
    <property type="match status" value="1"/>
</dbReference>
<evidence type="ECO:0000256" key="1">
    <source>
        <dbReference type="ARBA" id="ARBA00004173"/>
    </source>
</evidence>
<feature type="region of interest" description="Disordered" evidence="3">
    <location>
        <begin position="78"/>
        <end position="107"/>
    </location>
</feature>
<dbReference type="GO" id="GO:0003824">
    <property type="term" value="F:catalytic activity"/>
    <property type="evidence" value="ECO:0007669"/>
    <property type="project" value="InterPro"/>
</dbReference>
<name>A0A9Q9UHG2_FUSFU</name>
<dbReference type="SUPFAM" id="SSF56672">
    <property type="entry name" value="DNA/RNA polymerases"/>
    <property type="match status" value="1"/>
</dbReference>
<reference evidence="5" key="1">
    <citation type="submission" date="2019-05" db="EMBL/GenBank/DDBJ databases">
        <authorList>
            <person name="Piombo E."/>
        </authorList>
    </citation>
    <scope>NUCLEOTIDE SEQUENCE</scope>
    <source>
        <strain evidence="5">C2S</strain>
    </source>
</reference>
<organism evidence="5 6">
    <name type="scientific">Fusarium fujikuroi</name>
    <name type="common">Bakanae and foot rot disease fungus</name>
    <name type="synonym">Gibberella fujikuroi</name>
    <dbReference type="NCBI Taxonomy" id="5127"/>
    <lineage>
        <taxon>Eukaryota</taxon>
        <taxon>Fungi</taxon>
        <taxon>Dikarya</taxon>
        <taxon>Ascomycota</taxon>
        <taxon>Pezizomycotina</taxon>
        <taxon>Sordariomycetes</taxon>
        <taxon>Hypocreomycetidae</taxon>
        <taxon>Hypocreales</taxon>
        <taxon>Nectriaceae</taxon>
        <taxon>Fusarium</taxon>
        <taxon>Fusarium fujikuroi species complex</taxon>
    </lineage>
</organism>
<dbReference type="Pfam" id="PF00078">
    <property type="entry name" value="RVT_1"/>
    <property type="match status" value="1"/>
</dbReference>
<keyword evidence="2" id="KW-0496">Mitochondrion</keyword>
<dbReference type="Pfam" id="PF14529">
    <property type="entry name" value="Exo_endo_phos_2"/>
    <property type="match status" value="1"/>
</dbReference>
<dbReference type="InterPro" id="IPR005135">
    <property type="entry name" value="Endo/exonuclease/phosphatase"/>
</dbReference>
<protein>
    <recommendedName>
        <fullName evidence="4">Reverse transcriptase domain-containing protein</fullName>
    </recommendedName>
</protein>
<dbReference type="InterPro" id="IPR000477">
    <property type="entry name" value="RT_dom"/>
</dbReference>
<accession>A0A9Q9UHG2</accession>
<comment type="subcellular location">
    <subcellularLocation>
        <location evidence="1">Mitochondrion</location>
    </subcellularLocation>
</comment>
<dbReference type="InterPro" id="IPR036691">
    <property type="entry name" value="Endo/exonu/phosph_ase_sf"/>
</dbReference>
<dbReference type="Proteomes" id="UP000760494">
    <property type="component" value="Unassembled WGS sequence"/>
</dbReference>
<gene>
    <name evidence="5" type="ORF">C2S_2961</name>
</gene>